<dbReference type="GO" id="GO:0120518">
    <property type="term" value="F:protein N-terminal-methionine acetyltransferase activity"/>
    <property type="evidence" value="ECO:0007669"/>
    <property type="project" value="UniProtKB-EC"/>
</dbReference>
<comment type="catalytic activity">
    <reaction evidence="10">
        <text>N-terminal L-methionyl-[transmembrane protein] + acetyl-CoA = N-terminal N(alpha)-acetyl-L-methionyl-[transmembrane protein] + CoA + H(+)</text>
        <dbReference type="Rhea" id="RHEA:50604"/>
        <dbReference type="Rhea" id="RHEA-COMP:12745"/>
        <dbReference type="Rhea" id="RHEA-COMP:12746"/>
        <dbReference type="ChEBI" id="CHEBI:15378"/>
        <dbReference type="ChEBI" id="CHEBI:57287"/>
        <dbReference type="ChEBI" id="CHEBI:57288"/>
        <dbReference type="ChEBI" id="CHEBI:64731"/>
        <dbReference type="ChEBI" id="CHEBI:133414"/>
        <dbReference type="EC" id="2.3.1.259"/>
    </reaction>
</comment>
<dbReference type="PROSITE" id="PS51186">
    <property type="entry name" value="GNAT"/>
    <property type="match status" value="1"/>
</dbReference>
<feature type="domain" description="N-acetyltransferase" evidence="11">
    <location>
        <begin position="20"/>
        <end position="193"/>
    </location>
</feature>
<evidence type="ECO:0000256" key="7">
    <source>
        <dbReference type="ARBA" id="ARBA00026111"/>
    </source>
</evidence>
<keyword evidence="13" id="KW-1185">Reference proteome</keyword>
<proteinExistence type="inferred from homology"/>
<dbReference type="GO" id="GO:0007059">
    <property type="term" value="P:chromosome segregation"/>
    <property type="evidence" value="ECO:0007669"/>
    <property type="project" value="UniProtKB-KW"/>
</dbReference>
<evidence type="ECO:0000256" key="8">
    <source>
        <dbReference type="ARBA" id="ARBA00026144"/>
    </source>
</evidence>
<comment type="catalytic activity">
    <reaction evidence="9">
        <text>L-lysyl-[protein] + acetyl-CoA = N(6)-acetyl-L-lysyl-[protein] + CoA + H(+)</text>
        <dbReference type="Rhea" id="RHEA:45948"/>
        <dbReference type="Rhea" id="RHEA-COMP:9752"/>
        <dbReference type="Rhea" id="RHEA-COMP:10731"/>
        <dbReference type="ChEBI" id="CHEBI:15378"/>
        <dbReference type="ChEBI" id="CHEBI:29969"/>
        <dbReference type="ChEBI" id="CHEBI:57287"/>
        <dbReference type="ChEBI" id="CHEBI:57288"/>
        <dbReference type="ChEBI" id="CHEBI:61930"/>
        <dbReference type="EC" id="2.3.1.48"/>
    </reaction>
</comment>
<reference evidence="12" key="1">
    <citation type="submission" date="2023-10" db="EMBL/GenBank/DDBJ databases">
        <title>Genome assembly of Pristionchus species.</title>
        <authorList>
            <person name="Yoshida K."/>
            <person name="Sommer R.J."/>
        </authorList>
    </citation>
    <scope>NUCLEOTIDE SEQUENCE</scope>
    <source>
        <strain evidence="12">RS0144</strain>
    </source>
</reference>
<gene>
    <name evidence="12" type="ORF">PENTCL1PPCAC_6182</name>
</gene>
<evidence type="ECO:0000256" key="1">
    <source>
        <dbReference type="ARBA" id="ARBA00013184"/>
    </source>
</evidence>
<protein>
    <recommendedName>
        <fullName evidence="8">N-alpha-acetyltransferase 60</fullName>
        <ecNumber evidence="7">2.3.1.259</ecNumber>
        <ecNumber evidence="1">2.3.1.48</ecNumber>
    </recommendedName>
</protein>
<evidence type="ECO:0000313" key="12">
    <source>
        <dbReference type="EMBL" id="GMS84007.1"/>
    </source>
</evidence>
<evidence type="ECO:0000256" key="9">
    <source>
        <dbReference type="ARBA" id="ARBA00048017"/>
    </source>
</evidence>
<evidence type="ECO:0000313" key="13">
    <source>
        <dbReference type="Proteomes" id="UP001432027"/>
    </source>
</evidence>
<dbReference type="InterPro" id="IPR000182">
    <property type="entry name" value="GNAT_dom"/>
</dbReference>
<dbReference type="PANTHER" id="PTHR14744">
    <property type="entry name" value="N-ALPHA-ACETYLTRANSFERASE 60"/>
    <property type="match status" value="1"/>
</dbReference>
<name>A0AAV5SMQ6_9BILA</name>
<dbReference type="GO" id="GO:0000139">
    <property type="term" value="C:Golgi membrane"/>
    <property type="evidence" value="ECO:0007669"/>
    <property type="project" value="TreeGrafter"/>
</dbReference>
<evidence type="ECO:0000256" key="2">
    <source>
        <dbReference type="ARBA" id="ARBA00022679"/>
    </source>
</evidence>
<keyword evidence="5" id="KW-0012">Acyltransferase</keyword>
<dbReference type="EC" id="2.3.1.259" evidence="7"/>
<dbReference type="Gene3D" id="3.40.630.30">
    <property type="match status" value="1"/>
</dbReference>
<comment type="similarity">
    <text evidence="6">Belongs to the acetyltransferase family. NAA60 subfamily.</text>
</comment>
<keyword evidence="2" id="KW-0808">Transferase</keyword>
<evidence type="ECO:0000256" key="4">
    <source>
        <dbReference type="ARBA" id="ARBA00022853"/>
    </source>
</evidence>
<dbReference type="SUPFAM" id="SSF55729">
    <property type="entry name" value="Acyl-CoA N-acyltransferases (Nat)"/>
    <property type="match status" value="1"/>
</dbReference>
<sequence>MHSNMQQLNTFAGAGQPTLVSYRILTEDDFVTVKELGNRCLPQRYHDDYWLGLINSPETYTTFGVFDIYQDHLIGVVSVLMDILEYLSVEYLSKVEKSLMAGATQVCYVCTLFIAHTSRSQGLGRGLLLRCIEHIRSTVPRGSVIYLHVQVSNHAAISMYTYLGFQQAGMLPGYYKESFDASPQNGSMDALIL</sequence>
<comment type="caution">
    <text evidence="12">The sequence shown here is derived from an EMBL/GenBank/DDBJ whole genome shotgun (WGS) entry which is preliminary data.</text>
</comment>
<dbReference type="Proteomes" id="UP001432027">
    <property type="component" value="Unassembled WGS sequence"/>
</dbReference>
<dbReference type="GO" id="GO:0004402">
    <property type="term" value="F:histone acetyltransferase activity"/>
    <property type="evidence" value="ECO:0007669"/>
    <property type="project" value="TreeGrafter"/>
</dbReference>
<dbReference type="InterPro" id="IPR016181">
    <property type="entry name" value="Acyl_CoA_acyltransferase"/>
</dbReference>
<evidence type="ECO:0000256" key="6">
    <source>
        <dbReference type="ARBA" id="ARBA00025774"/>
    </source>
</evidence>
<keyword evidence="3" id="KW-0159">Chromosome partition</keyword>
<dbReference type="InterPro" id="IPR045141">
    <property type="entry name" value="NAA60-like"/>
</dbReference>
<keyword evidence="4" id="KW-0156">Chromatin regulator</keyword>
<accession>A0AAV5SMQ6</accession>
<dbReference type="EC" id="2.3.1.48" evidence="1"/>
<evidence type="ECO:0000256" key="3">
    <source>
        <dbReference type="ARBA" id="ARBA00022829"/>
    </source>
</evidence>
<dbReference type="EMBL" id="BTSX01000002">
    <property type="protein sequence ID" value="GMS84007.1"/>
    <property type="molecule type" value="Genomic_DNA"/>
</dbReference>
<evidence type="ECO:0000256" key="5">
    <source>
        <dbReference type="ARBA" id="ARBA00023315"/>
    </source>
</evidence>
<evidence type="ECO:0000256" key="10">
    <source>
        <dbReference type="ARBA" id="ARBA00048848"/>
    </source>
</evidence>
<dbReference type="Pfam" id="PF00583">
    <property type="entry name" value="Acetyltransf_1"/>
    <property type="match status" value="1"/>
</dbReference>
<organism evidence="12 13">
    <name type="scientific">Pristionchus entomophagus</name>
    <dbReference type="NCBI Taxonomy" id="358040"/>
    <lineage>
        <taxon>Eukaryota</taxon>
        <taxon>Metazoa</taxon>
        <taxon>Ecdysozoa</taxon>
        <taxon>Nematoda</taxon>
        <taxon>Chromadorea</taxon>
        <taxon>Rhabditida</taxon>
        <taxon>Rhabditina</taxon>
        <taxon>Diplogasteromorpha</taxon>
        <taxon>Diplogasteroidea</taxon>
        <taxon>Neodiplogasteridae</taxon>
        <taxon>Pristionchus</taxon>
    </lineage>
</organism>
<evidence type="ECO:0000259" key="11">
    <source>
        <dbReference type="PROSITE" id="PS51186"/>
    </source>
</evidence>
<dbReference type="PANTHER" id="PTHR14744:SF15">
    <property type="entry name" value="N-ALPHA-ACETYLTRANSFERASE 60"/>
    <property type="match status" value="1"/>
</dbReference>
<feature type="non-terminal residue" evidence="12">
    <location>
        <position position="193"/>
    </location>
</feature>
<dbReference type="AlphaFoldDB" id="A0AAV5SMQ6"/>